<dbReference type="AlphaFoldDB" id="A0A382SJV5"/>
<sequence length="108" mass="12682">MQEIPFLQQNICRHQLSGLLQQSGHFQTHQLASLLSHCLCSENSIVATEDADEVRGKIKELQQIVFDDVPYIFLNFRNHRTARRSYVKNFQTGKLKGREDIRRVWIDK</sequence>
<dbReference type="SUPFAM" id="SSF53850">
    <property type="entry name" value="Periplasmic binding protein-like II"/>
    <property type="match status" value="1"/>
</dbReference>
<dbReference type="Gene3D" id="3.40.190.10">
    <property type="entry name" value="Periplasmic binding protein-like II"/>
    <property type="match status" value="1"/>
</dbReference>
<proteinExistence type="predicted"/>
<evidence type="ECO:0000313" key="1">
    <source>
        <dbReference type="EMBL" id="SVD09765.1"/>
    </source>
</evidence>
<reference evidence="1" key="1">
    <citation type="submission" date="2018-05" db="EMBL/GenBank/DDBJ databases">
        <authorList>
            <person name="Lanie J.A."/>
            <person name="Ng W.-L."/>
            <person name="Kazmierczak K.M."/>
            <person name="Andrzejewski T.M."/>
            <person name="Davidsen T.M."/>
            <person name="Wayne K.J."/>
            <person name="Tettelin H."/>
            <person name="Glass J.I."/>
            <person name="Rusch D."/>
            <person name="Podicherti R."/>
            <person name="Tsui H.-C.T."/>
            <person name="Winkler M.E."/>
        </authorList>
    </citation>
    <scope>NUCLEOTIDE SEQUENCE</scope>
</reference>
<dbReference type="EMBL" id="UINC01129402">
    <property type="protein sequence ID" value="SVD09765.1"/>
    <property type="molecule type" value="Genomic_DNA"/>
</dbReference>
<name>A0A382SJV5_9ZZZZ</name>
<organism evidence="1">
    <name type="scientific">marine metagenome</name>
    <dbReference type="NCBI Taxonomy" id="408172"/>
    <lineage>
        <taxon>unclassified sequences</taxon>
        <taxon>metagenomes</taxon>
        <taxon>ecological metagenomes</taxon>
    </lineage>
</organism>
<protein>
    <submittedName>
        <fullName evidence="1">Uncharacterized protein</fullName>
    </submittedName>
</protein>
<gene>
    <name evidence="1" type="ORF">METZ01_LOCUS362619</name>
</gene>
<dbReference type="Gene3D" id="3.10.105.10">
    <property type="entry name" value="Dipeptide-binding Protein, Domain 3"/>
    <property type="match status" value="1"/>
</dbReference>
<accession>A0A382SJV5</accession>